<reference evidence="3 5" key="1">
    <citation type="submission" date="2020-01" db="EMBL/GenBank/DDBJ databases">
        <authorList>
            <consortium name="DOE Joint Genome Institute"/>
            <person name="Haridas S."/>
            <person name="Albert R."/>
            <person name="Binder M."/>
            <person name="Bloem J."/>
            <person name="Labutti K."/>
            <person name="Salamov A."/>
            <person name="Andreopoulos B."/>
            <person name="Baker S.E."/>
            <person name="Barry K."/>
            <person name="Bills G."/>
            <person name="Bluhm B.H."/>
            <person name="Cannon C."/>
            <person name="Castanera R."/>
            <person name="Culley D.E."/>
            <person name="Daum C."/>
            <person name="Ezra D."/>
            <person name="Gonzalez J.B."/>
            <person name="Henrissat B."/>
            <person name="Kuo A."/>
            <person name="Liang C."/>
            <person name="Lipzen A."/>
            <person name="Lutzoni F."/>
            <person name="Magnuson J."/>
            <person name="Mondo S."/>
            <person name="Nolan M."/>
            <person name="Ohm R."/>
            <person name="Pangilinan J."/>
            <person name="Park H.-J."/>
            <person name="Ramirez L."/>
            <person name="Alfaro M."/>
            <person name="Sun H."/>
            <person name="Tritt A."/>
            <person name="Yoshinaga Y."/>
            <person name="Zwiers L.-H."/>
            <person name="Turgeon B.G."/>
            <person name="Goodwin S.B."/>
            <person name="Spatafora J.W."/>
            <person name="Crous P.W."/>
            <person name="Grigoriev I.V."/>
        </authorList>
    </citation>
    <scope>NUCLEOTIDE SEQUENCE</scope>
    <source>
        <strain evidence="3 5">CBS 781.70</strain>
    </source>
</reference>
<feature type="compositionally biased region" description="Gly residues" evidence="1">
    <location>
        <begin position="1"/>
        <end position="10"/>
    </location>
</feature>
<feature type="compositionally biased region" description="Low complexity" evidence="1">
    <location>
        <begin position="13"/>
        <end position="22"/>
    </location>
</feature>
<organism evidence="3">
    <name type="scientific">Eremomyces bilateralis CBS 781.70</name>
    <dbReference type="NCBI Taxonomy" id="1392243"/>
    <lineage>
        <taxon>Eukaryota</taxon>
        <taxon>Fungi</taxon>
        <taxon>Dikarya</taxon>
        <taxon>Ascomycota</taxon>
        <taxon>Pezizomycotina</taxon>
        <taxon>Dothideomycetes</taxon>
        <taxon>Dothideomycetes incertae sedis</taxon>
        <taxon>Eremomycetales</taxon>
        <taxon>Eremomycetaceae</taxon>
        <taxon>Eremomyces</taxon>
    </lineage>
</organism>
<dbReference type="GO" id="GO:0071944">
    <property type="term" value="C:cell periphery"/>
    <property type="evidence" value="ECO:0007669"/>
    <property type="project" value="TreeGrafter"/>
</dbReference>
<sequence>MFGGTVGGNTGNPRPRGSLSRSSHSRSPDPTRKQQSPPPTQSDLGRMVGDDGNERRNSRASPISDRNPESRRNPTTRQIKEKQRLIRTLPPWVHTPDDDDIFSEPTDRLLPKIPHNALAASHNHTPTPKANAVPGRQYDHERERVTVAPRQPVSESALRWKRFVRASAPHHRGVSWDDSEVVDAEWMEENFPDLEQPWNPEKEESEEEKDPRYWLFSPNKRKQRMSDIQRVFMRNPIIPLIIRLTVLTFSTLALGLAGSIYQLASTTGCEKGSSTWLALILDACAIVYTVGITYDEYSSKPLGLRSHRAKMRLLFLDLFFIVFDSANISLAFAALTDRQWACKEGMRGDLSSLRCPSNGQICARQKALTAVLLVALVAWLSTFAISTLRVLDRVVDR</sequence>
<feature type="region of interest" description="Disordered" evidence="1">
    <location>
        <begin position="1"/>
        <end position="85"/>
    </location>
</feature>
<dbReference type="InterPro" id="IPR037737">
    <property type="entry name" value="Srf1"/>
</dbReference>
<feature type="compositionally biased region" description="Basic and acidic residues" evidence="1">
    <location>
        <begin position="66"/>
        <end position="84"/>
    </location>
</feature>
<feature type="transmembrane region" description="Helical" evidence="2">
    <location>
        <begin position="314"/>
        <end position="335"/>
    </location>
</feature>
<name>A0A6G1G0Y1_9PEZI</name>
<keyword evidence="2" id="KW-0472">Membrane</keyword>
<dbReference type="OrthoDB" id="2589563at2759"/>
<evidence type="ECO:0000313" key="3">
    <source>
        <dbReference type="EMBL" id="KAF1811642.1"/>
    </source>
</evidence>
<feature type="compositionally biased region" description="Basic and acidic residues" evidence="1">
    <location>
        <begin position="48"/>
        <end position="57"/>
    </location>
</feature>
<reference evidence="5" key="3">
    <citation type="submission" date="2025-04" db="UniProtKB">
        <authorList>
            <consortium name="RefSeq"/>
        </authorList>
    </citation>
    <scope>IDENTIFICATION</scope>
    <source>
        <strain evidence="5">CBS 781.70</strain>
    </source>
</reference>
<dbReference type="GO" id="GO:0000324">
    <property type="term" value="C:fungal-type vacuole"/>
    <property type="evidence" value="ECO:0007669"/>
    <property type="project" value="TreeGrafter"/>
</dbReference>
<gene>
    <name evidence="3 5" type="ORF">P152DRAFT_47573</name>
</gene>
<dbReference type="Proteomes" id="UP000504638">
    <property type="component" value="Unplaced"/>
</dbReference>
<evidence type="ECO:0000256" key="1">
    <source>
        <dbReference type="SAM" id="MobiDB-lite"/>
    </source>
</evidence>
<evidence type="ECO:0000313" key="4">
    <source>
        <dbReference type="Proteomes" id="UP000504638"/>
    </source>
</evidence>
<feature type="transmembrane region" description="Helical" evidence="2">
    <location>
        <begin position="276"/>
        <end position="294"/>
    </location>
</feature>
<keyword evidence="4" id="KW-1185">Reference proteome</keyword>
<dbReference type="PANTHER" id="PTHR36819:SF1">
    <property type="entry name" value="REGULATOR OF PHOSPHOLIPASE D SRF1"/>
    <property type="match status" value="1"/>
</dbReference>
<dbReference type="EMBL" id="ML975160">
    <property type="protein sequence ID" value="KAF1811642.1"/>
    <property type="molecule type" value="Genomic_DNA"/>
</dbReference>
<keyword evidence="2" id="KW-0812">Transmembrane</keyword>
<accession>A0A6G1G0Y1</accession>
<proteinExistence type="predicted"/>
<dbReference type="GeneID" id="54422004"/>
<dbReference type="AlphaFoldDB" id="A0A6G1G0Y1"/>
<dbReference type="PANTHER" id="PTHR36819">
    <property type="entry name" value="REGULATOR OF PHOSPHOLIPASE D SRF1"/>
    <property type="match status" value="1"/>
</dbReference>
<evidence type="ECO:0000256" key="2">
    <source>
        <dbReference type="SAM" id="Phobius"/>
    </source>
</evidence>
<protein>
    <recommendedName>
        <fullName evidence="6">Regulator of phospholipase D SRF1</fullName>
    </recommendedName>
</protein>
<dbReference type="RefSeq" id="XP_033533273.1">
    <property type="nucleotide sequence ID" value="XM_033681434.1"/>
</dbReference>
<feature type="transmembrane region" description="Helical" evidence="2">
    <location>
        <begin position="367"/>
        <end position="391"/>
    </location>
</feature>
<feature type="transmembrane region" description="Helical" evidence="2">
    <location>
        <begin position="240"/>
        <end position="264"/>
    </location>
</feature>
<reference evidence="5" key="2">
    <citation type="submission" date="2020-04" db="EMBL/GenBank/DDBJ databases">
        <authorList>
            <consortium name="NCBI Genome Project"/>
        </authorList>
    </citation>
    <scope>NUCLEOTIDE SEQUENCE</scope>
    <source>
        <strain evidence="5">CBS 781.70</strain>
    </source>
</reference>
<evidence type="ECO:0000313" key="5">
    <source>
        <dbReference type="RefSeq" id="XP_033533273.1"/>
    </source>
</evidence>
<keyword evidence="2" id="KW-1133">Transmembrane helix</keyword>
<evidence type="ECO:0008006" key="6">
    <source>
        <dbReference type="Google" id="ProtNLM"/>
    </source>
</evidence>